<dbReference type="Proteomes" id="UP000050790">
    <property type="component" value="Unassembled WGS sequence"/>
</dbReference>
<reference evidence="4" key="1">
    <citation type="submission" date="2023-11" db="UniProtKB">
        <authorList>
            <consortium name="WormBaseParasite"/>
        </authorList>
    </citation>
    <scope>IDENTIFICATION</scope>
</reference>
<evidence type="ECO:0000256" key="1">
    <source>
        <dbReference type="SAM" id="MobiDB-lite"/>
    </source>
</evidence>
<dbReference type="PANTHER" id="PTHR39158:SF1">
    <property type="entry name" value="DNAJ HOMOLOG SUBFAMILY C MEMBER 28"/>
    <property type="match status" value="1"/>
</dbReference>
<feature type="compositionally biased region" description="Basic and acidic residues" evidence="1">
    <location>
        <begin position="185"/>
        <end position="204"/>
    </location>
</feature>
<feature type="region of interest" description="Disordered" evidence="1">
    <location>
        <begin position="174"/>
        <end position="211"/>
    </location>
</feature>
<dbReference type="InterPro" id="IPR052573">
    <property type="entry name" value="DnaJ_C_subfamily_28"/>
</dbReference>
<evidence type="ECO:0000313" key="3">
    <source>
        <dbReference type="Proteomes" id="UP000050790"/>
    </source>
</evidence>
<dbReference type="InterPro" id="IPR018961">
    <property type="entry name" value="DnaJ_homolog_subfam-C_membr-28"/>
</dbReference>
<dbReference type="WBParaSite" id="SMRG1_11370.2">
    <property type="protein sequence ID" value="SMRG1_11370.2"/>
    <property type="gene ID" value="SMRG1_11370"/>
</dbReference>
<accession>A0AA84Z6M2</accession>
<feature type="domain" description="DnaJ homologue subfamily C member 28 conserved" evidence="2">
    <location>
        <begin position="45"/>
        <end position="107"/>
    </location>
</feature>
<organism evidence="3 4">
    <name type="scientific">Schistosoma margrebowiei</name>
    <dbReference type="NCBI Taxonomy" id="48269"/>
    <lineage>
        <taxon>Eukaryota</taxon>
        <taxon>Metazoa</taxon>
        <taxon>Spiralia</taxon>
        <taxon>Lophotrochozoa</taxon>
        <taxon>Platyhelminthes</taxon>
        <taxon>Trematoda</taxon>
        <taxon>Digenea</taxon>
        <taxon>Strigeidida</taxon>
        <taxon>Schistosomatoidea</taxon>
        <taxon>Schistosomatidae</taxon>
        <taxon>Schistosoma</taxon>
    </lineage>
</organism>
<name>A0AA84Z6M2_9TREM</name>
<dbReference type="PANTHER" id="PTHR39158">
    <property type="entry name" value="OS08G0560600 PROTEIN"/>
    <property type="match status" value="1"/>
</dbReference>
<dbReference type="Pfam" id="PF09350">
    <property type="entry name" value="DJC28_CD"/>
    <property type="match status" value="1"/>
</dbReference>
<evidence type="ECO:0000259" key="2">
    <source>
        <dbReference type="Pfam" id="PF09350"/>
    </source>
</evidence>
<proteinExistence type="predicted"/>
<sequence>MKSVNHDYDDSQRDCTKLIPKRLSVSKKNIDINTPVHVDYISSTAEEQIQRAMNHGESNNLSGQGRPIDYEKNLHVFGNLTDKRLNQLMANQGFLPKWVLLNKEVNSRWNIAIDKLNSIHNVESNLHSSIWSEACKDFEEEVKELNRLLDQYNLLVPSHQMQRFHLNSKTATDQLMKAKQSHTNEQNKRDPTTTQNESKDDVRQTENSNQSLWDPRYMAEVMRDFYRELARSCASILRGFKYHK</sequence>
<evidence type="ECO:0000313" key="4">
    <source>
        <dbReference type="WBParaSite" id="SMRG1_11370.2"/>
    </source>
</evidence>
<protein>
    <recommendedName>
        <fullName evidence="2">DnaJ homologue subfamily C member 28 conserved domain-containing protein</fullName>
    </recommendedName>
</protein>
<dbReference type="AlphaFoldDB" id="A0AA84Z6M2"/>